<gene>
    <name evidence="2" type="ORF">LTR09_009116</name>
</gene>
<dbReference type="GO" id="GO:0016747">
    <property type="term" value="F:acyltransferase activity, transferring groups other than amino-acyl groups"/>
    <property type="evidence" value="ECO:0007669"/>
    <property type="project" value="InterPro"/>
</dbReference>
<dbReference type="Pfam" id="PF00583">
    <property type="entry name" value="Acetyltransf_1"/>
    <property type="match status" value="1"/>
</dbReference>
<reference evidence="2" key="1">
    <citation type="submission" date="2023-04" db="EMBL/GenBank/DDBJ databases">
        <title>Black Yeasts Isolated from many extreme environments.</title>
        <authorList>
            <person name="Coleine C."/>
            <person name="Stajich J.E."/>
            <person name="Selbmann L."/>
        </authorList>
    </citation>
    <scope>NUCLEOTIDE SEQUENCE</scope>
    <source>
        <strain evidence="2">CCFEE 5312</strain>
    </source>
</reference>
<dbReference type="CDD" id="cd04301">
    <property type="entry name" value="NAT_SF"/>
    <property type="match status" value="1"/>
</dbReference>
<keyword evidence="3" id="KW-1185">Reference proteome</keyword>
<feature type="domain" description="N-acetyltransferase" evidence="1">
    <location>
        <begin position="11"/>
        <end position="205"/>
    </location>
</feature>
<dbReference type="Gene3D" id="3.40.630.30">
    <property type="match status" value="1"/>
</dbReference>
<sequence length="215" mass="24180">MAQTKSESSPFVLSRVSISDLPELVFLEFDCFPPFIRSIFLGCDTKDELFKIQRVYAQNMQDDPHDIWTKVVDRESGKIIAASNWKVHINGTSNGGVGDEPLPWLDAETYDKSKEICDKMKVARANSMPGPFIHLHICFTDPEYRRRGAGGLMLQWGCDLADQLGLPGWIEASEEGNFLYKAFGFYDFEKIEGEMAGTNMKRDAKVELAVGGKLK</sequence>
<dbReference type="InterPro" id="IPR052523">
    <property type="entry name" value="Trichothecene_AcTrans"/>
</dbReference>
<dbReference type="InterPro" id="IPR000182">
    <property type="entry name" value="GNAT_dom"/>
</dbReference>
<evidence type="ECO:0000259" key="1">
    <source>
        <dbReference type="PROSITE" id="PS51186"/>
    </source>
</evidence>
<dbReference type="SUPFAM" id="SSF55729">
    <property type="entry name" value="Acyl-CoA N-acyltransferases (Nat)"/>
    <property type="match status" value="1"/>
</dbReference>
<organism evidence="2 3">
    <name type="scientific">Extremus antarcticus</name>
    <dbReference type="NCBI Taxonomy" id="702011"/>
    <lineage>
        <taxon>Eukaryota</taxon>
        <taxon>Fungi</taxon>
        <taxon>Dikarya</taxon>
        <taxon>Ascomycota</taxon>
        <taxon>Pezizomycotina</taxon>
        <taxon>Dothideomycetes</taxon>
        <taxon>Dothideomycetidae</taxon>
        <taxon>Mycosphaerellales</taxon>
        <taxon>Extremaceae</taxon>
        <taxon>Extremus</taxon>
    </lineage>
</organism>
<dbReference type="PANTHER" id="PTHR42791:SF1">
    <property type="entry name" value="N-ACETYLTRANSFERASE DOMAIN-CONTAINING PROTEIN"/>
    <property type="match status" value="1"/>
</dbReference>
<dbReference type="EMBL" id="JAWDJX010000038">
    <property type="protein sequence ID" value="KAK3049694.1"/>
    <property type="molecule type" value="Genomic_DNA"/>
</dbReference>
<dbReference type="PANTHER" id="PTHR42791">
    <property type="entry name" value="GNAT FAMILY ACETYLTRANSFERASE"/>
    <property type="match status" value="1"/>
</dbReference>
<dbReference type="PROSITE" id="PS51186">
    <property type="entry name" value="GNAT"/>
    <property type="match status" value="1"/>
</dbReference>
<accession>A0AAJ0DGY7</accession>
<proteinExistence type="predicted"/>
<dbReference type="InterPro" id="IPR016181">
    <property type="entry name" value="Acyl_CoA_acyltransferase"/>
</dbReference>
<name>A0AAJ0DGY7_9PEZI</name>
<evidence type="ECO:0000313" key="3">
    <source>
        <dbReference type="Proteomes" id="UP001271007"/>
    </source>
</evidence>
<dbReference type="AlphaFoldDB" id="A0AAJ0DGY7"/>
<protein>
    <recommendedName>
        <fullName evidence="1">N-acetyltransferase domain-containing protein</fullName>
    </recommendedName>
</protein>
<comment type="caution">
    <text evidence="2">The sequence shown here is derived from an EMBL/GenBank/DDBJ whole genome shotgun (WGS) entry which is preliminary data.</text>
</comment>
<evidence type="ECO:0000313" key="2">
    <source>
        <dbReference type="EMBL" id="KAK3049694.1"/>
    </source>
</evidence>
<dbReference type="Proteomes" id="UP001271007">
    <property type="component" value="Unassembled WGS sequence"/>
</dbReference>